<name>A0ABV9QIW4_9FIRM</name>
<feature type="transmembrane region" description="Helical" evidence="6">
    <location>
        <begin position="230"/>
        <end position="252"/>
    </location>
</feature>
<reference evidence="8" key="1">
    <citation type="journal article" date="2019" name="Int. J. Syst. Evol. Microbiol.">
        <title>The Global Catalogue of Microorganisms (GCM) 10K type strain sequencing project: providing services to taxonomists for standard genome sequencing and annotation.</title>
        <authorList>
            <consortium name="The Broad Institute Genomics Platform"/>
            <consortium name="The Broad Institute Genome Sequencing Center for Infectious Disease"/>
            <person name="Wu L."/>
            <person name="Ma J."/>
        </authorList>
    </citation>
    <scope>NUCLEOTIDE SEQUENCE [LARGE SCALE GENOMIC DNA]</scope>
    <source>
        <strain evidence="8">CCUG 46385</strain>
    </source>
</reference>
<comment type="caution">
    <text evidence="7">The sequence shown here is derived from an EMBL/GenBank/DDBJ whole genome shotgun (WGS) entry which is preliminary data.</text>
</comment>
<dbReference type="InterPro" id="IPR050495">
    <property type="entry name" value="ATG22/LtaA_families"/>
</dbReference>
<feature type="transmembrane region" description="Helical" evidence="6">
    <location>
        <begin position="319"/>
        <end position="341"/>
    </location>
</feature>
<dbReference type="SUPFAM" id="SSF103473">
    <property type="entry name" value="MFS general substrate transporter"/>
    <property type="match status" value="1"/>
</dbReference>
<protein>
    <submittedName>
        <fullName evidence="7">MFS transporter</fullName>
    </submittedName>
</protein>
<feature type="transmembrane region" description="Helical" evidence="6">
    <location>
        <begin position="81"/>
        <end position="97"/>
    </location>
</feature>
<feature type="transmembrane region" description="Helical" evidence="6">
    <location>
        <begin position="103"/>
        <end position="123"/>
    </location>
</feature>
<dbReference type="InterPro" id="IPR036259">
    <property type="entry name" value="MFS_trans_sf"/>
</dbReference>
<feature type="transmembrane region" description="Helical" evidence="6">
    <location>
        <begin position="175"/>
        <end position="198"/>
    </location>
</feature>
<evidence type="ECO:0000256" key="1">
    <source>
        <dbReference type="ARBA" id="ARBA00004127"/>
    </source>
</evidence>
<feature type="transmembrane region" description="Helical" evidence="6">
    <location>
        <begin position="47"/>
        <end position="69"/>
    </location>
</feature>
<dbReference type="RefSeq" id="WP_379787804.1">
    <property type="nucleotide sequence ID" value="NZ_JBHSHL010000014.1"/>
</dbReference>
<keyword evidence="2" id="KW-0813">Transport</keyword>
<sequence>MEQRRNERNWILYDIGNSAYILIATTMIPIMFTRLATQGGVSEDVSLAYWGYAVTISTLITALCGPVLGAISDTSFGKKRMFFFFVLLGVAGCFFQPRVSNYLVFLIVYVLAKTGFNGSLIFYDSMLGDITTEERMDFVSSRGYAWGYIGSCIPFVFCIFLITKKEVFSMDLSSVMNLVFLIIAVWWILFTLPLMFSYRQKTYMDRLKGPKQVFDQLAETAMEIKENPKVFWFLASFFFYIDGVYTIINMATAYGSSLGLSSNGMIMALLLTQVVAFPFALLFGYLSKRIKTETLLKLCIIAYALIALYGVTLDRLFEFWILAVGVGMFQGSIQALSRSYYAKIIPPEKSGEYFGIYDIFGKGASVIGTFIVSVVSQVTGNQHYAIFSLIFLFVAGYYSFLKSEKTGIS</sequence>
<dbReference type="EMBL" id="JBHSHL010000014">
    <property type="protein sequence ID" value="MFC4804297.1"/>
    <property type="molecule type" value="Genomic_DNA"/>
</dbReference>
<dbReference type="PANTHER" id="PTHR23519:SF1">
    <property type="entry name" value="AUTOPHAGY-RELATED PROTEIN 22"/>
    <property type="match status" value="1"/>
</dbReference>
<proteinExistence type="predicted"/>
<dbReference type="InterPro" id="IPR024671">
    <property type="entry name" value="Atg22-like"/>
</dbReference>
<accession>A0ABV9QIW4</accession>
<feature type="transmembrane region" description="Helical" evidence="6">
    <location>
        <begin position="353"/>
        <end position="376"/>
    </location>
</feature>
<keyword evidence="5 6" id="KW-0472">Membrane</keyword>
<keyword evidence="3 6" id="KW-0812">Transmembrane</keyword>
<feature type="transmembrane region" description="Helical" evidence="6">
    <location>
        <begin position="264"/>
        <end position="283"/>
    </location>
</feature>
<evidence type="ECO:0000256" key="2">
    <source>
        <dbReference type="ARBA" id="ARBA00022448"/>
    </source>
</evidence>
<evidence type="ECO:0000313" key="8">
    <source>
        <dbReference type="Proteomes" id="UP001595916"/>
    </source>
</evidence>
<feature type="transmembrane region" description="Helical" evidence="6">
    <location>
        <begin position="382"/>
        <end position="401"/>
    </location>
</feature>
<dbReference type="Proteomes" id="UP001595916">
    <property type="component" value="Unassembled WGS sequence"/>
</dbReference>
<dbReference type="Pfam" id="PF11700">
    <property type="entry name" value="ATG22"/>
    <property type="match status" value="1"/>
</dbReference>
<evidence type="ECO:0000256" key="3">
    <source>
        <dbReference type="ARBA" id="ARBA00022692"/>
    </source>
</evidence>
<evidence type="ECO:0000256" key="6">
    <source>
        <dbReference type="SAM" id="Phobius"/>
    </source>
</evidence>
<dbReference type="Gene3D" id="1.20.1250.20">
    <property type="entry name" value="MFS general substrate transporter like domains"/>
    <property type="match status" value="1"/>
</dbReference>
<dbReference type="PANTHER" id="PTHR23519">
    <property type="entry name" value="AUTOPHAGY-RELATED PROTEIN 22"/>
    <property type="match status" value="1"/>
</dbReference>
<feature type="transmembrane region" description="Helical" evidence="6">
    <location>
        <begin position="295"/>
        <end position="313"/>
    </location>
</feature>
<evidence type="ECO:0000256" key="5">
    <source>
        <dbReference type="ARBA" id="ARBA00023136"/>
    </source>
</evidence>
<gene>
    <name evidence="7" type="ORF">ACFO4R_04300</name>
</gene>
<keyword evidence="8" id="KW-1185">Reference proteome</keyword>
<keyword evidence="4 6" id="KW-1133">Transmembrane helix</keyword>
<evidence type="ECO:0000256" key="4">
    <source>
        <dbReference type="ARBA" id="ARBA00022989"/>
    </source>
</evidence>
<feature type="transmembrane region" description="Helical" evidence="6">
    <location>
        <begin position="12"/>
        <end position="32"/>
    </location>
</feature>
<feature type="transmembrane region" description="Helical" evidence="6">
    <location>
        <begin position="144"/>
        <end position="163"/>
    </location>
</feature>
<evidence type="ECO:0000313" key="7">
    <source>
        <dbReference type="EMBL" id="MFC4804297.1"/>
    </source>
</evidence>
<comment type="subcellular location">
    <subcellularLocation>
        <location evidence="1">Endomembrane system</location>
        <topology evidence="1">Multi-pass membrane protein</topology>
    </subcellularLocation>
</comment>
<organism evidence="7 8">
    <name type="scientific">Filifactor villosus</name>
    <dbReference type="NCBI Taxonomy" id="29374"/>
    <lineage>
        <taxon>Bacteria</taxon>
        <taxon>Bacillati</taxon>
        <taxon>Bacillota</taxon>
        <taxon>Clostridia</taxon>
        <taxon>Peptostreptococcales</taxon>
        <taxon>Filifactoraceae</taxon>
        <taxon>Filifactor</taxon>
    </lineage>
</organism>